<evidence type="ECO:0000313" key="2">
    <source>
        <dbReference type="Proteomes" id="UP001589590"/>
    </source>
</evidence>
<evidence type="ECO:0000313" key="1">
    <source>
        <dbReference type="EMBL" id="MFB9105295.1"/>
    </source>
</evidence>
<dbReference type="Proteomes" id="UP001589590">
    <property type="component" value="Unassembled WGS sequence"/>
</dbReference>
<sequence>MKKLLNIVILLVFAIVVQACYEDKSGLDVNTIPGVEIDTTGVSKISVYQFDNLELNPKLNIEGLSESQLDYEWKINLAPNDTTYQILSNVRNLDSEIAFPPTNPGYPHQLVYTVTDVNTDLKYIMAWPVTVLNNIGEGIVIAETSDGTSTDFSHIMSADVTTDFEGESVKYHVYSKINGTTIPGVTKQIKYYQIYGKNAMLGITDNMIYRIQTLDYTLAGTNNDLFYVPQTSYNPKALGQVNQGSLFINNESLTSTYFGASQKFGSAFASSYTVPDIIATNPKANPPVTINYYSEAIDKFVYQPSITQFGDSNRYEIPENTTGVFNPATLVNMVNLAAGTGTDGAFRHLLKNESTGDIGLYVFDGGASDYPNTIPPAPIAFFNLTNAPDIAQGKSFVFLDDQKVMYYATDSKIYAVIYASTSVVVQERYTAPAGEELSILQVYQQADYPFRSSGSYLPLNNKALLAATYNGSEGKVYLLPLINTGIGNIDTPNIKTFTGFDRITAMNTQL</sequence>
<protein>
    <submittedName>
        <fullName evidence="1">PKD-like family lipoprotein</fullName>
    </submittedName>
</protein>
<dbReference type="InterPro" id="IPR032183">
    <property type="entry name" value="PKD-like"/>
</dbReference>
<reference evidence="1 2" key="1">
    <citation type="submission" date="2024-09" db="EMBL/GenBank/DDBJ databases">
        <authorList>
            <person name="Sun Q."/>
            <person name="Mori K."/>
        </authorList>
    </citation>
    <scope>NUCLEOTIDE SEQUENCE [LARGE SCALE GENOMIC DNA]</scope>
    <source>
        <strain evidence="1 2">CECT 8300</strain>
    </source>
</reference>
<organism evidence="1 2">
    <name type="scientific">Algibacter miyuki</name>
    <dbReference type="NCBI Taxonomy" id="1306933"/>
    <lineage>
        <taxon>Bacteria</taxon>
        <taxon>Pseudomonadati</taxon>
        <taxon>Bacteroidota</taxon>
        <taxon>Flavobacteriia</taxon>
        <taxon>Flavobacteriales</taxon>
        <taxon>Flavobacteriaceae</taxon>
        <taxon>Algibacter</taxon>
    </lineage>
</organism>
<comment type="caution">
    <text evidence="1">The sequence shown here is derived from an EMBL/GenBank/DDBJ whole genome shotgun (WGS) entry which is preliminary data.</text>
</comment>
<dbReference type="EMBL" id="JBHMFA010000006">
    <property type="protein sequence ID" value="MFB9105295.1"/>
    <property type="molecule type" value="Genomic_DNA"/>
</dbReference>
<dbReference type="PROSITE" id="PS51257">
    <property type="entry name" value="PROKAR_LIPOPROTEIN"/>
    <property type="match status" value="1"/>
</dbReference>
<accession>A0ABV5H076</accession>
<gene>
    <name evidence="1" type="ORF">ACFFU1_10310</name>
</gene>
<name>A0ABV5H076_9FLAO</name>
<keyword evidence="2" id="KW-1185">Reference proteome</keyword>
<proteinExistence type="predicted"/>
<dbReference type="Pfam" id="PF16407">
    <property type="entry name" value="PKD_2"/>
    <property type="match status" value="1"/>
</dbReference>
<dbReference type="RefSeq" id="WP_290274788.1">
    <property type="nucleotide sequence ID" value="NZ_JAUFQP010000016.1"/>
</dbReference>